<dbReference type="EMBL" id="MLJW01007788">
    <property type="protein sequence ID" value="OIQ64855.1"/>
    <property type="molecule type" value="Genomic_DNA"/>
</dbReference>
<feature type="transmembrane region" description="Helical" evidence="1">
    <location>
        <begin position="14"/>
        <end position="34"/>
    </location>
</feature>
<feature type="transmembrane region" description="Helical" evidence="1">
    <location>
        <begin position="40"/>
        <end position="58"/>
    </location>
</feature>
<dbReference type="InterPro" id="IPR058208">
    <property type="entry name" value="PACE"/>
</dbReference>
<evidence type="ECO:0000313" key="3">
    <source>
        <dbReference type="EMBL" id="OIQ64855.1"/>
    </source>
</evidence>
<keyword evidence="1" id="KW-1133">Transmembrane helix</keyword>
<proteinExistence type="predicted"/>
<dbReference type="NCBIfam" id="NF033664">
    <property type="entry name" value="PACE_transport"/>
    <property type="match status" value="1"/>
</dbReference>
<name>A0A1J5PAL9_9ZZZZ</name>
<feature type="domain" description="Chlorhexidine efflux transporter" evidence="2">
    <location>
        <begin position="5"/>
        <end position="67"/>
    </location>
</feature>
<sequence>MQTLRSFRDRFRSILLYELIGLILVSPLASRITGHGLTETGMLVLVISLIAMGWNALFNHGFDRIELACGGHLSTRNWLIRVVHALLFELGLVIATVPLIAWWLKMGLWDAVLLDAGFIVFYLLYTLVFNRVYDHFYPLHATR</sequence>
<organism evidence="3">
    <name type="scientific">mine drainage metagenome</name>
    <dbReference type="NCBI Taxonomy" id="410659"/>
    <lineage>
        <taxon>unclassified sequences</taxon>
        <taxon>metagenomes</taxon>
        <taxon>ecological metagenomes</taxon>
    </lineage>
</organism>
<protein>
    <submittedName>
        <fullName evidence="3">Bacterial transmembrane pair family protein</fullName>
    </submittedName>
</protein>
<gene>
    <name evidence="3" type="ORF">GALL_535920</name>
</gene>
<keyword evidence="1" id="KW-0472">Membrane</keyword>
<feature type="domain" description="Chlorhexidine efflux transporter" evidence="2">
    <location>
        <begin position="76"/>
        <end position="138"/>
    </location>
</feature>
<keyword evidence="1 3" id="KW-0812">Transmembrane</keyword>
<feature type="transmembrane region" description="Helical" evidence="1">
    <location>
        <begin position="78"/>
        <end position="104"/>
    </location>
</feature>
<evidence type="ECO:0000259" key="2">
    <source>
        <dbReference type="Pfam" id="PF05232"/>
    </source>
</evidence>
<dbReference type="Pfam" id="PF05232">
    <property type="entry name" value="BTP"/>
    <property type="match status" value="2"/>
</dbReference>
<reference evidence="3" key="1">
    <citation type="submission" date="2016-10" db="EMBL/GenBank/DDBJ databases">
        <title>Sequence of Gallionella enrichment culture.</title>
        <authorList>
            <person name="Poehlein A."/>
            <person name="Muehling M."/>
            <person name="Daniel R."/>
        </authorList>
    </citation>
    <scope>NUCLEOTIDE SEQUENCE</scope>
</reference>
<dbReference type="AlphaFoldDB" id="A0A1J5PAL9"/>
<accession>A0A1J5PAL9</accession>
<dbReference type="InterPro" id="IPR007896">
    <property type="entry name" value="BTP_bacteria"/>
</dbReference>
<comment type="caution">
    <text evidence="3">The sequence shown here is derived from an EMBL/GenBank/DDBJ whole genome shotgun (WGS) entry which is preliminary data.</text>
</comment>
<evidence type="ECO:0000256" key="1">
    <source>
        <dbReference type="SAM" id="Phobius"/>
    </source>
</evidence>
<feature type="transmembrane region" description="Helical" evidence="1">
    <location>
        <begin position="116"/>
        <end position="133"/>
    </location>
</feature>